<name>A0A8J2ZZE0_9BACL</name>
<evidence type="ECO:0000313" key="2">
    <source>
        <dbReference type="Proteomes" id="UP000656813"/>
    </source>
</evidence>
<protein>
    <submittedName>
        <fullName evidence="1">Uncharacterized protein</fullName>
    </submittedName>
</protein>
<keyword evidence="2" id="KW-1185">Reference proteome</keyword>
<comment type="caution">
    <text evidence="1">The sequence shown here is derived from an EMBL/GenBank/DDBJ whole genome shotgun (WGS) entry which is preliminary data.</text>
</comment>
<dbReference type="AlphaFoldDB" id="A0A8J2ZZE0"/>
<evidence type="ECO:0000313" key="1">
    <source>
        <dbReference type="EMBL" id="GGH88114.1"/>
    </source>
</evidence>
<dbReference type="EMBL" id="BMFV01000047">
    <property type="protein sequence ID" value="GGH88114.1"/>
    <property type="molecule type" value="Genomic_DNA"/>
</dbReference>
<accession>A0A8J2ZZE0</accession>
<sequence>MGLFLWQTSEKFHNRESMKNTIIFESEKHLLIIFYSFEGNKSIYSG</sequence>
<reference evidence="1" key="2">
    <citation type="submission" date="2020-09" db="EMBL/GenBank/DDBJ databases">
        <authorList>
            <person name="Sun Q."/>
            <person name="Zhou Y."/>
        </authorList>
    </citation>
    <scope>NUCLEOTIDE SEQUENCE</scope>
    <source>
        <strain evidence="1">CGMCC 1.12777</strain>
    </source>
</reference>
<organism evidence="1 2">
    <name type="scientific">Pullulanibacillus pueri</name>
    <dbReference type="NCBI Taxonomy" id="1437324"/>
    <lineage>
        <taxon>Bacteria</taxon>
        <taxon>Bacillati</taxon>
        <taxon>Bacillota</taxon>
        <taxon>Bacilli</taxon>
        <taxon>Bacillales</taxon>
        <taxon>Sporolactobacillaceae</taxon>
        <taxon>Pullulanibacillus</taxon>
    </lineage>
</organism>
<gene>
    <name evidence="1" type="ORF">GCM10007096_39710</name>
</gene>
<proteinExistence type="predicted"/>
<dbReference type="Proteomes" id="UP000656813">
    <property type="component" value="Unassembled WGS sequence"/>
</dbReference>
<reference evidence="1" key="1">
    <citation type="journal article" date="2014" name="Int. J. Syst. Evol. Microbiol.">
        <title>Complete genome sequence of Corynebacterium casei LMG S-19264T (=DSM 44701T), isolated from a smear-ripened cheese.</title>
        <authorList>
            <consortium name="US DOE Joint Genome Institute (JGI-PGF)"/>
            <person name="Walter F."/>
            <person name="Albersmeier A."/>
            <person name="Kalinowski J."/>
            <person name="Ruckert C."/>
        </authorList>
    </citation>
    <scope>NUCLEOTIDE SEQUENCE</scope>
    <source>
        <strain evidence="1">CGMCC 1.12777</strain>
    </source>
</reference>